<keyword evidence="1" id="KW-0732">Signal</keyword>
<dbReference type="Proteomes" id="UP000309215">
    <property type="component" value="Unassembled WGS sequence"/>
</dbReference>
<accession>A0A4U1IK09</accession>
<keyword evidence="3" id="KW-1185">Reference proteome</keyword>
<evidence type="ECO:0008006" key="4">
    <source>
        <dbReference type="Google" id="ProtNLM"/>
    </source>
</evidence>
<sequence>MVRTARRIYPTLRSLLLGAVVASGVTVATSAIVGCGGDENDPLTHVKKLSDPATRVPAVSRLVQFFEDAMTKDAKDRNGPNVKPLLDKIVEPMSQICATGDLDEKTQSKVVKFLSDARDLRGAPCLIKTLKDYKPDSTEEDVRAAARGVGPMKAKEAAGPLFEAFSKLRHSKPKASLITRDVHDALLELAEPSWEADCIKKIEVPIADRKDINVLKDQFYWQITCGEILGQLKSAKAVQPLIKIVLSPTKADAQATAIYALIKIGKPSIEPTVKLLQGADADLMKYAKEEFLLANKGEDGKVPEAATKQGDTAHVAPSALILGSIGREEAVQPMIDAIAKADDTGKVVIARELLKLPASETSLKAVQGVYEKTSITMTIPPGVGARDQLLETMGYLFDANLVPWMVKNALDAKGEDADLEPMRAATLLTAMKLMKADQIPEVDKLFNSKINGPDGKPSTLGKGYEKEYKTATDLLKECGDKLDCYYGKLSDPNSHVGDKQFIGMKSAYMIGVLGGDAARPKLVEILPKVTNAAAKFISVQVIDRRSAKGDATIAGQLQKMVDEAEATKDSNKIAAVNPFKTVIYRLNARSQ</sequence>
<dbReference type="OrthoDB" id="5488829at2"/>
<name>A0A4U1IK09_9BACT</name>
<evidence type="ECO:0000313" key="2">
    <source>
        <dbReference type="EMBL" id="TKC94117.1"/>
    </source>
</evidence>
<comment type="caution">
    <text evidence="2">The sequence shown here is derived from an EMBL/GenBank/DDBJ whole genome shotgun (WGS) entry which is preliminary data.</text>
</comment>
<evidence type="ECO:0000313" key="3">
    <source>
        <dbReference type="Proteomes" id="UP000309215"/>
    </source>
</evidence>
<dbReference type="EMBL" id="SSMQ01000113">
    <property type="protein sequence ID" value="TKC94117.1"/>
    <property type="molecule type" value="Genomic_DNA"/>
</dbReference>
<feature type="signal peptide" evidence="1">
    <location>
        <begin position="1"/>
        <end position="30"/>
    </location>
</feature>
<protein>
    <recommendedName>
        <fullName evidence="4">HEAT repeat domain-containing protein</fullName>
    </recommendedName>
</protein>
<feature type="chain" id="PRO_5020488066" description="HEAT repeat domain-containing protein" evidence="1">
    <location>
        <begin position="31"/>
        <end position="591"/>
    </location>
</feature>
<dbReference type="RefSeq" id="WP_136936050.1">
    <property type="nucleotide sequence ID" value="NZ_SSMQ01000113.1"/>
</dbReference>
<gene>
    <name evidence="2" type="ORF">E8A74_48715</name>
</gene>
<reference evidence="2 3" key="1">
    <citation type="submission" date="2019-04" db="EMBL/GenBank/DDBJ databases">
        <authorList>
            <person name="Li Y."/>
            <person name="Wang J."/>
        </authorList>
    </citation>
    <scope>NUCLEOTIDE SEQUENCE [LARGE SCALE GENOMIC DNA]</scope>
    <source>
        <strain evidence="2 3">DSM 14668</strain>
    </source>
</reference>
<dbReference type="AlphaFoldDB" id="A0A4U1IK09"/>
<dbReference type="InterPro" id="IPR011989">
    <property type="entry name" value="ARM-like"/>
</dbReference>
<organism evidence="2 3">
    <name type="scientific">Polyangium fumosum</name>
    <dbReference type="NCBI Taxonomy" id="889272"/>
    <lineage>
        <taxon>Bacteria</taxon>
        <taxon>Pseudomonadati</taxon>
        <taxon>Myxococcota</taxon>
        <taxon>Polyangia</taxon>
        <taxon>Polyangiales</taxon>
        <taxon>Polyangiaceae</taxon>
        <taxon>Polyangium</taxon>
    </lineage>
</organism>
<dbReference type="PROSITE" id="PS51257">
    <property type="entry name" value="PROKAR_LIPOPROTEIN"/>
    <property type="match status" value="1"/>
</dbReference>
<proteinExistence type="predicted"/>
<evidence type="ECO:0000256" key="1">
    <source>
        <dbReference type="SAM" id="SignalP"/>
    </source>
</evidence>
<dbReference type="Gene3D" id="1.25.10.10">
    <property type="entry name" value="Leucine-rich Repeat Variant"/>
    <property type="match status" value="1"/>
</dbReference>